<evidence type="ECO:0000256" key="1">
    <source>
        <dbReference type="ARBA" id="ARBA00006043"/>
    </source>
</evidence>
<evidence type="ECO:0000259" key="4">
    <source>
        <dbReference type="Pfam" id="PF03152"/>
    </source>
</evidence>
<dbReference type="GO" id="GO:0031593">
    <property type="term" value="F:polyubiquitin modification-dependent protein binding"/>
    <property type="evidence" value="ECO:0007669"/>
    <property type="project" value="TreeGrafter"/>
</dbReference>
<dbReference type="EMBL" id="HE978316">
    <property type="protein sequence ID" value="CCK69168.1"/>
    <property type="molecule type" value="Genomic_DNA"/>
</dbReference>
<dbReference type="AlphaFoldDB" id="J7RHZ6"/>
<dbReference type="InterPro" id="IPR042299">
    <property type="entry name" value="Ufd1-like_Nn"/>
</dbReference>
<feature type="domain" description="Ubiquitin fusion degradation protein UFD1 N-terminal subdomain 1" evidence="4">
    <location>
        <begin position="22"/>
        <end position="121"/>
    </location>
</feature>
<accession>J7RHZ6</accession>
<evidence type="ECO:0000313" key="7">
    <source>
        <dbReference type="Proteomes" id="UP000006310"/>
    </source>
</evidence>
<evidence type="ECO:0000259" key="5">
    <source>
        <dbReference type="Pfam" id="PF24842"/>
    </source>
</evidence>
<gene>
    <name evidence="6" type="primary">KNAG0C00540</name>
    <name evidence="6" type="ordered locus">KNAG_0C00540</name>
</gene>
<sequence>MFSGLMGLMAEHAAAPGMRDQFKETFRCYPIDAMNDRIKKPGANYGGKIFLPASALNKLSVLNVKYPMLFEILARESNTRAFGGVLEFTSEEGRVYLPKWMFRGLGITVGGLVEVLSTDVPQGRFVKLEPQSTDFLDISDPKAVLETALRNFSTLTVEDIIEINYNDTIYGIKILEVKPKSAIQSICVVETDLVTDFAPPIGYVEPERFSDKIKAPVDKAAANSNRTLGPMSKRIKYNELLNTTNNESLFLGKGLKLSGKQPKTKDDTETSFKKINLSLNEIPARLDLPKGQLFFGFPIIPPKALPNEATGADDIAKQPRFLGIGASLRKSSKKRRNTSGETDAPSSKKKNPKPKKESAPENPEIIEID</sequence>
<evidence type="ECO:0000256" key="2">
    <source>
        <dbReference type="ARBA" id="ARBA00022786"/>
    </source>
</evidence>
<dbReference type="PANTHER" id="PTHR12555:SF13">
    <property type="entry name" value="UBIQUITIN RECOGNITION FACTOR IN ER-ASSOCIATED DEGRADATION PROTEIN 1"/>
    <property type="match status" value="1"/>
</dbReference>
<dbReference type="eggNOG" id="KOG1816">
    <property type="taxonomic scope" value="Eukaryota"/>
</dbReference>
<evidence type="ECO:0000256" key="3">
    <source>
        <dbReference type="SAM" id="MobiDB-lite"/>
    </source>
</evidence>
<dbReference type="Gene3D" id="2.40.40.50">
    <property type="entry name" value="Ubiquitin fusion degradation protein UFD1, N-terminal domain"/>
    <property type="match status" value="1"/>
</dbReference>
<comment type="similarity">
    <text evidence="1">Belongs to the UFD1 family.</text>
</comment>
<dbReference type="InterPro" id="IPR055418">
    <property type="entry name" value="UFD1_N2"/>
</dbReference>
<evidence type="ECO:0008006" key="8">
    <source>
        <dbReference type="Google" id="ProtNLM"/>
    </source>
</evidence>
<protein>
    <recommendedName>
        <fullName evidence="8">Ubiquitin fusion degradation protein 1</fullName>
    </recommendedName>
</protein>
<evidence type="ECO:0000313" key="6">
    <source>
        <dbReference type="EMBL" id="CCK69168.1"/>
    </source>
</evidence>
<dbReference type="GeneID" id="34524848"/>
<reference evidence="6 7" key="1">
    <citation type="journal article" date="2011" name="Proc. Natl. Acad. Sci. U.S.A.">
        <title>Evolutionary erosion of yeast sex chromosomes by mating-type switching accidents.</title>
        <authorList>
            <person name="Gordon J.L."/>
            <person name="Armisen D."/>
            <person name="Proux-Wera E."/>
            <person name="Oheigeartaigh S.S."/>
            <person name="Byrne K.P."/>
            <person name="Wolfe K.H."/>
        </authorList>
    </citation>
    <scope>NUCLEOTIDE SEQUENCE [LARGE SCALE GENOMIC DNA]</scope>
    <source>
        <strain evidence="7">ATCC MYA-139 / BCRC 22969 / CBS 8797 / CCRC 22969 / KCTC 17520 / NBRC 10181 / NCYC 3082</strain>
    </source>
</reference>
<dbReference type="OMA" id="RRQYRAY"/>
<keyword evidence="7" id="KW-1185">Reference proteome</keyword>
<proteinExistence type="inferred from homology"/>
<dbReference type="GO" id="GO:0006511">
    <property type="term" value="P:ubiquitin-dependent protein catabolic process"/>
    <property type="evidence" value="ECO:0007669"/>
    <property type="project" value="InterPro"/>
</dbReference>
<dbReference type="Proteomes" id="UP000006310">
    <property type="component" value="Chromosome 3"/>
</dbReference>
<dbReference type="InterPro" id="IPR055417">
    <property type="entry name" value="UFD1_N1"/>
</dbReference>
<dbReference type="GO" id="GO:0036503">
    <property type="term" value="P:ERAD pathway"/>
    <property type="evidence" value="ECO:0007669"/>
    <property type="project" value="TreeGrafter"/>
</dbReference>
<dbReference type="OrthoDB" id="422728at2759"/>
<organism evidence="6 7">
    <name type="scientific">Huiozyma naganishii (strain ATCC MYA-139 / BCRC 22969 / CBS 8797 / KCTC 17520 / NBRC 10181 / NCYC 3082 / Yp74L-3)</name>
    <name type="common">Yeast</name>
    <name type="synonym">Kazachstania naganishii</name>
    <dbReference type="NCBI Taxonomy" id="1071383"/>
    <lineage>
        <taxon>Eukaryota</taxon>
        <taxon>Fungi</taxon>
        <taxon>Dikarya</taxon>
        <taxon>Ascomycota</taxon>
        <taxon>Saccharomycotina</taxon>
        <taxon>Saccharomycetes</taxon>
        <taxon>Saccharomycetales</taxon>
        <taxon>Saccharomycetaceae</taxon>
        <taxon>Huiozyma</taxon>
    </lineage>
</organism>
<reference evidence="7" key="2">
    <citation type="submission" date="2012-08" db="EMBL/GenBank/DDBJ databases">
        <title>Genome sequence of Kazachstania naganishii.</title>
        <authorList>
            <person name="Gordon J.L."/>
            <person name="Armisen D."/>
            <person name="Proux-Wera E."/>
            <person name="OhEigeartaigh S.S."/>
            <person name="Byrne K.P."/>
            <person name="Wolfe K.H."/>
        </authorList>
    </citation>
    <scope>NUCLEOTIDE SEQUENCE [LARGE SCALE GENOMIC DNA]</scope>
    <source>
        <strain evidence="7">ATCC MYA-139 / BCRC 22969 / CBS 8797 / CCRC 22969 / KCTC 17520 / NBRC 10181 / NCYC 3082</strain>
    </source>
</reference>
<dbReference type="RefSeq" id="XP_022463414.1">
    <property type="nucleotide sequence ID" value="XM_022606749.1"/>
</dbReference>
<dbReference type="HOGENOM" id="CLU_037790_1_0_1"/>
<dbReference type="Pfam" id="PF03152">
    <property type="entry name" value="UFD1_N1"/>
    <property type="match status" value="1"/>
</dbReference>
<dbReference type="STRING" id="1071383.J7RHZ6"/>
<feature type="region of interest" description="Disordered" evidence="3">
    <location>
        <begin position="320"/>
        <end position="369"/>
    </location>
</feature>
<dbReference type="Pfam" id="PF24842">
    <property type="entry name" value="UFD1_N2"/>
    <property type="match status" value="1"/>
</dbReference>
<dbReference type="KEGG" id="kng:KNAG_0C00540"/>
<dbReference type="Gene3D" id="3.10.330.10">
    <property type="match status" value="1"/>
</dbReference>
<dbReference type="PANTHER" id="PTHR12555">
    <property type="entry name" value="UBIQUITIN FUSION DEGRADATON PROTEIN 1"/>
    <property type="match status" value="1"/>
</dbReference>
<dbReference type="InterPro" id="IPR004854">
    <property type="entry name" value="Ufd1-like"/>
</dbReference>
<dbReference type="GO" id="GO:0034098">
    <property type="term" value="C:VCP-NPL4-UFD1 AAA ATPase complex"/>
    <property type="evidence" value="ECO:0007669"/>
    <property type="project" value="TreeGrafter"/>
</dbReference>
<name>J7RHZ6_HUIN7</name>
<feature type="domain" description="Ubiquitin fusion degradation protein UFD1 N-terminal subdomain 2" evidence="5">
    <location>
        <begin position="122"/>
        <end position="200"/>
    </location>
</feature>
<keyword evidence="2" id="KW-0833">Ubl conjugation pathway</keyword>